<dbReference type="RefSeq" id="WP_250931916.1">
    <property type="nucleotide sequence ID" value="NZ_JAMQBK010000078.1"/>
</dbReference>
<dbReference type="Proteomes" id="UP001202961">
    <property type="component" value="Unassembled WGS sequence"/>
</dbReference>
<dbReference type="CDD" id="cd15482">
    <property type="entry name" value="Sialidase_non-viral"/>
    <property type="match status" value="1"/>
</dbReference>
<keyword evidence="1" id="KW-0732">Signal</keyword>
<evidence type="ECO:0000256" key="1">
    <source>
        <dbReference type="SAM" id="SignalP"/>
    </source>
</evidence>
<feature type="chain" id="PRO_5045208297" evidence="1">
    <location>
        <begin position="20"/>
        <end position="453"/>
    </location>
</feature>
<protein>
    <submittedName>
        <fullName evidence="2">BNR repeat-containing protein</fullName>
    </submittedName>
</protein>
<proteinExistence type="predicted"/>
<evidence type="ECO:0000313" key="2">
    <source>
        <dbReference type="EMBL" id="MCM2374043.1"/>
    </source>
</evidence>
<dbReference type="InterPro" id="IPR036278">
    <property type="entry name" value="Sialidase_sf"/>
</dbReference>
<reference evidence="2 3" key="1">
    <citation type="journal article" date="2022" name="Syst. Appl. Microbiol.">
        <title>Rhodopirellula aestuarii sp. nov., a novel member of the genus Rhodopirellula isolated from brackish sediments collected in the Tagus River estuary, Portugal.</title>
        <authorList>
            <person name="Vitorino I.R."/>
            <person name="Klimek D."/>
            <person name="Calusinska M."/>
            <person name="Lobo-da-Cunha A."/>
            <person name="Vasconcelos V."/>
            <person name="Lage O.M."/>
        </authorList>
    </citation>
    <scope>NUCLEOTIDE SEQUENCE [LARGE SCALE GENOMIC DNA]</scope>
    <source>
        <strain evidence="2 3">ICT_H3.1</strain>
    </source>
</reference>
<evidence type="ECO:0000313" key="3">
    <source>
        <dbReference type="Proteomes" id="UP001202961"/>
    </source>
</evidence>
<organism evidence="2 3">
    <name type="scientific">Aporhodopirellula aestuarii</name>
    <dbReference type="NCBI Taxonomy" id="2950107"/>
    <lineage>
        <taxon>Bacteria</taxon>
        <taxon>Pseudomonadati</taxon>
        <taxon>Planctomycetota</taxon>
        <taxon>Planctomycetia</taxon>
        <taxon>Pirellulales</taxon>
        <taxon>Pirellulaceae</taxon>
        <taxon>Aporhodopirellula</taxon>
    </lineage>
</organism>
<feature type="signal peptide" evidence="1">
    <location>
        <begin position="1"/>
        <end position="19"/>
    </location>
</feature>
<dbReference type="EMBL" id="JAMQBK010000078">
    <property type="protein sequence ID" value="MCM2374043.1"/>
    <property type="molecule type" value="Genomic_DNA"/>
</dbReference>
<name>A0ABT0UAW2_9BACT</name>
<dbReference type="SUPFAM" id="SSF50939">
    <property type="entry name" value="Sialidases"/>
    <property type="match status" value="1"/>
</dbReference>
<comment type="caution">
    <text evidence="2">The sequence shown here is derived from an EMBL/GenBank/DDBJ whole genome shotgun (WGS) entry which is preliminary data.</text>
</comment>
<accession>A0ABT0UAW2</accession>
<gene>
    <name evidence="2" type="ORF">NB063_25800</name>
</gene>
<keyword evidence="3" id="KW-1185">Reference proteome</keyword>
<sequence>MKTIWILVLLLATAASSHAELPASYNRLADPHEFTVFMREGGWCWFQDPRAIVHDGKLFVGSVRGNGNGEALVGVSDLDADEPLGSVIVSPQFDRDDHNSPVFHVCPDGRVLTVYARHSRDRFHFSRYSQPGEPLQWSEEVQHERVMTNPLDNVTYMNLYELKDEGNLYLFFRGINFNPTFVTSRDHGKTWSEPVHFFENEVGGRHRPYARYASNGKDTVYVAITDAHPRNFGNGIYYFEFRNGKYFRADQTPIKALAADGPLRPSEADQVYAGSGQPGRGMDLSAIGAAWTSSIAVDQNGHPHIAYTVYNSNADHRYRIASWDGTKWNDREVAYAGTCLYDRESSYTGLITLDPADPSTVVISTDVNPTTGEKRSGAQQSGVHEIFRARVEASDGIESIEWNAVTKDSPVRNIRPVIVRDGDRRVVLWNRGDFQTYTNYQLDTVGFVERVEN</sequence>
<dbReference type="Pfam" id="PF15892">
    <property type="entry name" value="BNR_4"/>
    <property type="match status" value="1"/>
</dbReference>